<accession>W6TF62</accession>
<dbReference type="RefSeq" id="WP_021826854.1">
    <property type="nucleotide sequence ID" value="NZ_AWTR02000023.1"/>
</dbReference>
<sequence>MKKNIFIKVILLGCCISGGISVYCLSKLDWETEHSTLTVEGFSEREVKSDLASWEVEVELLCEDSKSGIAQLNSFKEKFFDFCKNQGIRGIDVNHFNIEITPFSYEEYVINNQKCYVKLSIHIDSKDVDKIQNAKLKLAEHMPSFSVVSRLSFFYTKSEKLREQMLQESFEDAKKVAECIAKSASLHLIKVKSVTESDLIISNSTKPEKSDIEKKGFIKNIFVCSTVSFLFR</sequence>
<dbReference type="eggNOG" id="COG2859">
    <property type="taxonomic scope" value="Bacteria"/>
</dbReference>
<keyword evidence="2" id="KW-1185">Reference proteome</keyword>
<dbReference type="PANTHER" id="PTHR34387:SF2">
    <property type="entry name" value="SLR1258 PROTEIN"/>
    <property type="match status" value="1"/>
</dbReference>
<dbReference type="Proteomes" id="UP000019112">
    <property type="component" value="Unassembled WGS sequence"/>
</dbReference>
<dbReference type="STRING" id="1399147.P618_200181"/>
<dbReference type="Gene3D" id="3.30.110.170">
    <property type="entry name" value="Protein of unknown function (DUF541), domain 1"/>
    <property type="match status" value="1"/>
</dbReference>
<dbReference type="InterPro" id="IPR052022">
    <property type="entry name" value="26kDa_periplasmic_antigen"/>
</dbReference>
<evidence type="ECO:0000313" key="2">
    <source>
        <dbReference type="Proteomes" id="UP000019112"/>
    </source>
</evidence>
<gene>
    <name evidence="1" type="ORF">P618_200181</name>
</gene>
<evidence type="ECO:0000313" key="1">
    <source>
        <dbReference type="EMBL" id="ETZ07619.1"/>
    </source>
</evidence>
<dbReference type="EMBL" id="AWTR02000023">
    <property type="protein sequence ID" value="ETZ07619.1"/>
    <property type="molecule type" value="Genomic_DNA"/>
</dbReference>
<dbReference type="Pfam" id="PF04402">
    <property type="entry name" value="SIMPL"/>
    <property type="match status" value="1"/>
</dbReference>
<protein>
    <submittedName>
        <fullName evidence="1">Oxidative stress defense protein</fullName>
    </submittedName>
</protein>
<dbReference type="InterPro" id="IPR007497">
    <property type="entry name" value="SIMPL/DUF541"/>
</dbReference>
<comment type="caution">
    <text evidence="1">The sequence shown here is derived from an EMBL/GenBank/DDBJ whole genome shotgun (WGS) entry which is preliminary data.</text>
</comment>
<reference evidence="1 2" key="1">
    <citation type="journal article" date="2014" name="FEMS Microbiol. Lett.">
        <title>Draft genome sequences of three Holospora species (Holospora obtusa, Holospora undulata, and Holospora elegans), endonuclear symbiotic bacteria of the ciliate Paramecium caudatum.</title>
        <authorList>
            <person name="Dohra H."/>
            <person name="Tanaka K."/>
            <person name="Suzuki T."/>
            <person name="Fujishima M."/>
            <person name="Suzuki H."/>
        </authorList>
    </citation>
    <scope>NUCLEOTIDE SEQUENCE [LARGE SCALE GENOMIC DNA]</scope>
    <source>
        <strain evidence="1 2">F1</strain>
    </source>
</reference>
<dbReference type="GO" id="GO:0006974">
    <property type="term" value="P:DNA damage response"/>
    <property type="evidence" value="ECO:0007669"/>
    <property type="project" value="TreeGrafter"/>
</dbReference>
<proteinExistence type="predicted"/>
<dbReference type="PANTHER" id="PTHR34387">
    <property type="entry name" value="SLR1258 PROTEIN"/>
    <property type="match status" value="1"/>
</dbReference>
<organism evidence="1 2">
    <name type="scientific">Holospora obtusa F1</name>
    <dbReference type="NCBI Taxonomy" id="1399147"/>
    <lineage>
        <taxon>Bacteria</taxon>
        <taxon>Pseudomonadati</taxon>
        <taxon>Pseudomonadota</taxon>
        <taxon>Alphaproteobacteria</taxon>
        <taxon>Holosporales</taxon>
        <taxon>Holosporaceae</taxon>
        <taxon>Holospora</taxon>
    </lineage>
</organism>
<dbReference type="OrthoDB" id="8480266at2"/>
<name>W6TF62_HOLOB</name>
<dbReference type="AlphaFoldDB" id="W6TF62"/>